<dbReference type="NCBIfam" id="NF008653">
    <property type="entry name" value="PRK11650.1"/>
    <property type="match status" value="1"/>
</dbReference>
<dbReference type="RefSeq" id="WP_345497187.1">
    <property type="nucleotide sequence ID" value="NZ_BAABJM010000004.1"/>
</dbReference>
<dbReference type="InterPro" id="IPR003593">
    <property type="entry name" value="AAA+_ATPase"/>
</dbReference>
<name>A0ABP9KJ93_9NOCA</name>
<organism evidence="5 6">
    <name type="scientific">Nocardia callitridis</name>
    <dbReference type="NCBI Taxonomy" id="648753"/>
    <lineage>
        <taxon>Bacteria</taxon>
        <taxon>Bacillati</taxon>
        <taxon>Actinomycetota</taxon>
        <taxon>Actinomycetes</taxon>
        <taxon>Mycobacteriales</taxon>
        <taxon>Nocardiaceae</taxon>
        <taxon>Nocardia</taxon>
    </lineage>
</organism>
<dbReference type="InterPro" id="IPR040582">
    <property type="entry name" value="OB_MalK-like"/>
</dbReference>
<dbReference type="SMART" id="SM00382">
    <property type="entry name" value="AAA"/>
    <property type="match status" value="1"/>
</dbReference>
<dbReference type="Gene3D" id="2.40.50.100">
    <property type="match status" value="1"/>
</dbReference>
<evidence type="ECO:0000256" key="2">
    <source>
        <dbReference type="ARBA" id="ARBA00022741"/>
    </source>
</evidence>
<sequence length="370" mass="39795">MATIRYDSASCVYPGAQTLAVDSLDLDIADGEFVVLVGPSGSGKSTALRMLAGLEEIDGGTIRIDDQDMLGVSSKDRDIAMVFQNYALYPNKTVGENMGFALKMMKVPVAERKRRVAEAAELLGLTPYLDRKPAKLSGGQRQRVAMGRAIVREPRVFCMDEPLSNLDAKLRVQTRTQIAALQRRLGTTTVYVTHDQVEAMTMGDRVAVLRDGKLQQFSTPAELYDRPVNAFVAGFIGSPSMNLCTAVLNSEGAEIAGATIPLARTALDALATAGVREVTVGIRPEQLELNREGAGFDATVELVEELGNEAYVYARLPGSPVTGLDGEPVTFVVRSATRAPAKLAEAVSLRVQDGAAVHLFHPETGERIKD</sequence>
<dbReference type="PANTHER" id="PTHR43875">
    <property type="entry name" value="MALTODEXTRIN IMPORT ATP-BINDING PROTEIN MSMX"/>
    <property type="match status" value="1"/>
</dbReference>
<dbReference type="SUPFAM" id="SSF52540">
    <property type="entry name" value="P-loop containing nucleoside triphosphate hydrolases"/>
    <property type="match status" value="1"/>
</dbReference>
<evidence type="ECO:0000313" key="6">
    <source>
        <dbReference type="Proteomes" id="UP001500603"/>
    </source>
</evidence>
<evidence type="ECO:0000256" key="1">
    <source>
        <dbReference type="ARBA" id="ARBA00022448"/>
    </source>
</evidence>
<proteinExistence type="predicted"/>
<dbReference type="Pfam" id="PF00005">
    <property type="entry name" value="ABC_tran"/>
    <property type="match status" value="1"/>
</dbReference>
<keyword evidence="6" id="KW-1185">Reference proteome</keyword>
<evidence type="ECO:0000256" key="3">
    <source>
        <dbReference type="ARBA" id="ARBA00022840"/>
    </source>
</evidence>
<dbReference type="InterPro" id="IPR003439">
    <property type="entry name" value="ABC_transporter-like_ATP-bd"/>
</dbReference>
<evidence type="ECO:0000313" key="5">
    <source>
        <dbReference type="EMBL" id="GAA5060070.1"/>
    </source>
</evidence>
<dbReference type="InterPro" id="IPR047641">
    <property type="entry name" value="ABC_transpr_MalK/UgpC-like"/>
</dbReference>
<evidence type="ECO:0000259" key="4">
    <source>
        <dbReference type="PROSITE" id="PS50893"/>
    </source>
</evidence>
<dbReference type="Pfam" id="PF17912">
    <property type="entry name" value="OB_MalK"/>
    <property type="match status" value="1"/>
</dbReference>
<dbReference type="SUPFAM" id="SSF50331">
    <property type="entry name" value="MOP-like"/>
    <property type="match status" value="1"/>
</dbReference>
<dbReference type="InterPro" id="IPR012340">
    <property type="entry name" value="NA-bd_OB-fold"/>
</dbReference>
<dbReference type="PROSITE" id="PS50893">
    <property type="entry name" value="ABC_TRANSPORTER_2"/>
    <property type="match status" value="1"/>
</dbReference>
<comment type="caution">
    <text evidence="5">The sequence shown here is derived from an EMBL/GenBank/DDBJ whole genome shotgun (WGS) entry which is preliminary data.</text>
</comment>
<keyword evidence="1" id="KW-0813">Transport</keyword>
<dbReference type="InterPro" id="IPR027417">
    <property type="entry name" value="P-loop_NTPase"/>
</dbReference>
<dbReference type="Gene3D" id="3.40.50.300">
    <property type="entry name" value="P-loop containing nucleotide triphosphate hydrolases"/>
    <property type="match status" value="1"/>
</dbReference>
<keyword evidence="2" id="KW-0547">Nucleotide-binding</keyword>
<dbReference type="InterPro" id="IPR015855">
    <property type="entry name" value="ABC_transpr_MalK-like"/>
</dbReference>
<dbReference type="InterPro" id="IPR017871">
    <property type="entry name" value="ABC_transporter-like_CS"/>
</dbReference>
<dbReference type="PROSITE" id="PS00211">
    <property type="entry name" value="ABC_TRANSPORTER_1"/>
    <property type="match status" value="1"/>
</dbReference>
<dbReference type="Proteomes" id="UP001500603">
    <property type="component" value="Unassembled WGS sequence"/>
</dbReference>
<dbReference type="CDD" id="cd03301">
    <property type="entry name" value="ABC_MalK_N"/>
    <property type="match status" value="1"/>
</dbReference>
<feature type="domain" description="ABC transporter" evidence="4">
    <location>
        <begin position="4"/>
        <end position="236"/>
    </location>
</feature>
<dbReference type="InterPro" id="IPR008995">
    <property type="entry name" value="Mo/tungstate-bd_C_term_dom"/>
</dbReference>
<reference evidence="6" key="1">
    <citation type="journal article" date="2019" name="Int. J. Syst. Evol. Microbiol.">
        <title>The Global Catalogue of Microorganisms (GCM) 10K type strain sequencing project: providing services to taxonomists for standard genome sequencing and annotation.</title>
        <authorList>
            <consortium name="The Broad Institute Genomics Platform"/>
            <consortium name="The Broad Institute Genome Sequencing Center for Infectious Disease"/>
            <person name="Wu L."/>
            <person name="Ma J."/>
        </authorList>
    </citation>
    <scope>NUCLEOTIDE SEQUENCE [LARGE SCALE GENOMIC DNA]</scope>
    <source>
        <strain evidence="6">JCM 18298</strain>
    </source>
</reference>
<dbReference type="EMBL" id="BAABJM010000004">
    <property type="protein sequence ID" value="GAA5060070.1"/>
    <property type="molecule type" value="Genomic_DNA"/>
</dbReference>
<protein>
    <submittedName>
        <fullName evidence="5">Sn-glycerol-3-phosphate ABC transporter ATP-binding protein UgpC</fullName>
    </submittedName>
</protein>
<keyword evidence="3 5" id="KW-0067">ATP-binding</keyword>
<dbReference type="Gene3D" id="2.40.50.140">
    <property type="entry name" value="Nucleic acid-binding proteins"/>
    <property type="match status" value="1"/>
</dbReference>
<accession>A0ABP9KJ93</accession>
<gene>
    <name evidence="5" type="primary">ugpC_2</name>
    <name evidence="5" type="ORF">GCM10023318_41110</name>
</gene>
<dbReference type="PANTHER" id="PTHR43875:SF1">
    <property type="entry name" value="OSMOPROTECTIVE COMPOUNDS UPTAKE ATP-BINDING PROTEIN GGTA"/>
    <property type="match status" value="1"/>
</dbReference>
<dbReference type="GO" id="GO:0005524">
    <property type="term" value="F:ATP binding"/>
    <property type="evidence" value="ECO:0007669"/>
    <property type="project" value="UniProtKB-KW"/>
</dbReference>